<evidence type="ECO:0000313" key="3">
    <source>
        <dbReference type="Proteomes" id="UP001390339"/>
    </source>
</evidence>
<comment type="caution">
    <text evidence="2">The sequence shown here is derived from an EMBL/GenBank/DDBJ whole genome shotgun (WGS) entry which is preliminary data.</text>
</comment>
<evidence type="ECO:0000313" key="2">
    <source>
        <dbReference type="EMBL" id="KAK8855975.1"/>
    </source>
</evidence>
<gene>
    <name evidence="2" type="ORF">PGQ11_011887</name>
</gene>
<dbReference type="EMBL" id="JAPCWZ010000007">
    <property type="protein sequence ID" value="KAK8855975.1"/>
    <property type="molecule type" value="Genomic_DNA"/>
</dbReference>
<evidence type="ECO:0000256" key="1">
    <source>
        <dbReference type="SAM" id="MobiDB-lite"/>
    </source>
</evidence>
<accession>A0ABR2I0V8</accession>
<reference evidence="2 3" key="1">
    <citation type="journal article" date="2024" name="IMA Fungus">
        <title>Apiospora arundinis, a panoply of carbohydrate-active enzymes and secondary metabolites.</title>
        <authorList>
            <person name="Sorensen T."/>
            <person name="Petersen C."/>
            <person name="Muurmann A.T."/>
            <person name="Christiansen J.V."/>
            <person name="Brundto M.L."/>
            <person name="Overgaard C.K."/>
            <person name="Boysen A.T."/>
            <person name="Wollenberg R.D."/>
            <person name="Larsen T.O."/>
            <person name="Sorensen J.L."/>
            <person name="Nielsen K.L."/>
            <person name="Sondergaard T.E."/>
        </authorList>
    </citation>
    <scope>NUCLEOTIDE SEQUENCE [LARGE SCALE GENOMIC DNA]</scope>
    <source>
        <strain evidence="2 3">AAU 773</strain>
    </source>
</reference>
<feature type="region of interest" description="Disordered" evidence="1">
    <location>
        <begin position="1"/>
        <end position="45"/>
    </location>
</feature>
<name>A0ABR2I0V8_9PEZI</name>
<sequence length="129" mass="14727">MRIPWNRKNSEHSSPDDDLTNSQTEIGKSWGPPAPDLSDPTSAPRLLSVRDRQSQEHLLLINRTLTRVAAGRLLMSQRLRGERLAIQALRRQRLGKYLMPAPEDDDSKTREAMDCFQDGYTPLGPFERD</sequence>
<dbReference type="Proteomes" id="UP001390339">
    <property type="component" value="Unassembled WGS sequence"/>
</dbReference>
<keyword evidence="3" id="KW-1185">Reference proteome</keyword>
<organism evidence="2 3">
    <name type="scientific">Apiospora arundinis</name>
    <dbReference type="NCBI Taxonomy" id="335852"/>
    <lineage>
        <taxon>Eukaryota</taxon>
        <taxon>Fungi</taxon>
        <taxon>Dikarya</taxon>
        <taxon>Ascomycota</taxon>
        <taxon>Pezizomycotina</taxon>
        <taxon>Sordariomycetes</taxon>
        <taxon>Xylariomycetidae</taxon>
        <taxon>Amphisphaeriales</taxon>
        <taxon>Apiosporaceae</taxon>
        <taxon>Apiospora</taxon>
    </lineage>
</organism>
<proteinExistence type="predicted"/>
<protein>
    <submittedName>
        <fullName evidence="2">Uncharacterized protein</fullName>
    </submittedName>
</protein>